<evidence type="ECO:0000313" key="12">
    <source>
        <dbReference type="EMBL" id="CAF1066906.1"/>
    </source>
</evidence>
<dbReference type="SUPFAM" id="SSF81321">
    <property type="entry name" value="Family A G protein-coupled receptor-like"/>
    <property type="match status" value="1"/>
</dbReference>
<dbReference type="Pfam" id="PF00001">
    <property type="entry name" value="7tm_1"/>
    <property type="match status" value="1"/>
</dbReference>
<dbReference type="Proteomes" id="UP000663845">
    <property type="component" value="Unassembled WGS sequence"/>
</dbReference>
<evidence type="ECO:0000313" key="13">
    <source>
        <dbReference type="Proteomes" id="UP000663845"/>
    </source>
</evidence>
<comment type="subcellular location">
    <subcellularLocation>
        <location evidence="2">Cytoplasm</location>
        <location evidence="2">Cytosol</location>
    </subcellularLocation>
    <subcellularLocation>
        <location evidence="1">Membrane</location>
    </subcellularLocation>
</comment>
<evidence type="ECO:0000259" key="11">
    <source>
        <dbReference type="PROSITE" id="PS50262"/>
    </source>
</evidence>
<accession>A0A814LK76</accession>
<dbReference type="PROSITE" id="PS50262">
    <property type="entry name" value="G_PROTEIN_RECEP_F1_2"/>
    <property type="match status" value="1"/>
</dbReference>
<evidence type="ECO:0000256" key="7">
    <source>
        <dbReference type="ARBA" id="ARBA00022801"/>
    </source>
</evidence>
<dbReference type="Pfam" id="PF01738">
    <property type="entry name" value="DLH"/>
    <property type="match status" value="2"/>
</dbReference>
<feature type="transmembrane region" description="Helical" evidence="10">
    <location>
        <begin position="98"/>
        <end position="116"/>
    </location>
</feature>
<evidence type="ECO:0000256" key="3">
    <source>
        <dbReference type="ARBA" id="ARBA00008456"/>
    </source>
</evidence>
<dbReference type="InterPro" id="IPR017452">
    <property type="entry name" value="GPCR_Rhodpsn_7TM"/>
</dbReference>
<feature type="transmembrane region" description="Helical" evidence="10">
    <location>
        <begin position="55"/>
        <end position="78"/>
    </location>
</feature>
<evidence type="ECO:0000256" key="5">
    <source>
        <dbReference type="ARBA" id="ARBA00022490"/>
    </source>
</evidence>
<comment type="caution">
    <text evidence="12">The sequence shown here is derived from an EMBL/GenBank/DDBJ whole genome shotgun (WGS) entry which is preliminary data.</text>
</comment>
<dbReference type="PANTHER" id="PTHR46812:SF1">
    <property type="entry name" value="CARBOXYMETHYLENEBUTENOLIDASE HOMOLOG"/>
    <property type="match status" value="1"/>
</dbReference>
<evidence type="ECO:0000256" key="1">
    <source>
        <dbReference type="ARBA" id="ARBA00004370"/>
    </source>
</evidence>
<sequence>MSSSSSDIILITNLKNILSQLNFYFGLFIFIFGIVGNTLNILILSQRTLRSNSCVIIFLASSAAGIIAILSGLTSRVISGVTVDLSSTISWICKLRGFILYTSRAVTFWLIMLAAIDRWLLSCRDAHRRNMSSKSNSFRGIIIITVLSILIHSQLFYCFEANLVDTPLKCYTKNIECRLMNDLTFAIIVILLPLILILIFGWMTILNTRSTRNRVEPMTIINQPIKISTTKKRSKKTDQRLLIMLFVQVIFLALFTLPLALQKLYATFTLNIPKSTLQMTIEDFIYQIALICTYFATAMPFYINTLSGGYVFRKAMYTLKNSIIQIVISTAQNNTYPLGTVHSVGSGDLNVYDVVGDSETKTKNNVAMIVLYDIRGFNVTNTRLFCERLAYEYKIRVLMPDFFRDQPTANATWPRVEQDLLTVNTYLHSEGYTKIGLIGFCWGGLRAMKACGNGNNVSWTNTPFFTGISIHGSQLNVPDADVLQVPMLFIRAGNDPSFDSITAVLDQKLFGSRCEYKVYQNMTHGFVSAGANYSNPANVAAIDDVHQTLRTYLSKTVASTYPFGTVHSIAGSELKVYDVVGNNGATTNNNVAMIVLYDIRGFNVTNTRLFCERLAYEYKIRVLMPDFFRDQPTANATWPRVEQDLLTVNTYLQSQKYTKIGLIGFCWGGLRAMKACGNGNNVSWTNTPFFTGISIHGSGLNVPDADVLQVPMLFIRAGTDPSLDNITAVLNEKPFGSKCEYKVYENMAHGFVSAGANYSNPANVAAIDDVHHTLQKYLTKILAW</sequence>
<proteinExistence type="inferred from homology"/>
<gene>
    <name evidence="12" type="ORF">JYZ213_LOCUS19535</name>
</gene>
<name>A0A814LK76_9BILA</name>
<keyword evidence="8 10" id="KW-1133">Transmembrane helix</keyword>
<feature type="transmembrane region" description="Helical" evidence="10">
    <location>
        <begin position="284"/>
        <end position="303"/>
    </location>
</feature>
<dbReference type="InterPro" id="IPR000276">
    <property type="entry name" value="GPCR_Rhodpsn"/>
</dbReference>
<dbReference type="Gene3D" id="3.40.50.1820">
    <property type="entry name" value="alpha/beta hydrolase"/>
    <property type="match status" value="2"/>
</dbReference>
<feature type="transmembrane region" description="Helical" evidence="10">
    <location>
        <begin position="137"/>
        <end position="157"/>
    </location>
</feature>
<evidence type="ECO:0000256" key="2">
    <source>
        <dbReference type="ARBA" id="ARBA00004514"/>
    </source>
</evidence>
<keyword evidence="6 10" id="KW-0812">Transmembrane</keyword>
<evidence type="ECO:0000256" key="6">
    <source>
        <dbReference type="ARBA" id="ARBA00022692"/>
    </source>
</evidence>
<evidence type="ECO:0000256" key="9">
    <source>
        <dbReference type="ARBA" id="ARBA00023136"/>
    </source>
</evidence>
<dbReference type="SUPFAM" id="SSF53474">
    <property type="entry name" value="alpha/beta-Hydrolases"/>
    <property type="match status" value="2"/>
</dbReference>
<dbReference type="Gene3D" id="1.20.1070.10">
    <property type="entry name" value="Rhodopsin 7-helix transmembrane proteins"/>
    <property type="match status" value="1"/>
</dbReference>
<keyword evidence="5" id="KW-0963">Cytoplasm</keyword>
<organism evidence="12 13">
    <name type="scientific">Adineta steineri</name>
    <dbReference type="NCBI Taxonomy" id="433720"/>
    <lineage>
        <taxon>Eukaryota</taxon>
        <taxon>Metazoa</taxon>
        <taxon>Spiralia</taxon>
        <taxon>Gnathifera</taxon>
        <taxon>Rotifera</taxon>
        <taxon>Eurotatoria</taxon>
        <taxon>Bdelloidea</taxon>
        <taxon>Adinetida</taxon>
        <taxon>Adinetidae</taxon>
        <taxon>Adineta</taxon>
    </lineage>
</organism>
<feature type="domain" description="G-protein coupled receptors family 1 profile" evidence="11">
    <location>
        <begin position="36"/>
        <end position="304"/>
    </location>
</feature>
<keyword evidence="9 10" id="KW-0472">Membrane</keyword>
<dbReference type="AlphaFoldDB" id="A0A814LK76"/>
<evidence type="ECO:0000256" key="4">
    <source>
        <dbReference type="ARBA" id="ARBA00014180"/>
    </source>
</evidence>
<evidence type="ECO:0000256" key="8">
    <source>
        <dbReference type="ARBA" id="ARBA00022989"/>
    </source>
</evidence>
<dbReference type="InterPro" id="IPR029058">
    <property type="entry name" value="AB_hydrolase_fold"/>
</dbReference>
<dbReference type="GO" id="GO:0005829">
    <property type="term" value="C:cytosol"/>
    <property type="evidence" value="ECO:0007669"/>
    <property type="project" value="UniProtKB-SubCell"/>
</dbReference>
<feature type="transmembrane region" description="Helical" evidence="10">
    <location>
        <begin position="23"/>
        <end position="43"/>
    </location>
</feature>
<dbReference type="GO" id="GO:0016787">
    <property type="term" value="F:hydrolase activity"/>
    <property type="evidence" value="ECO:0007669"/>
    <property type="project" value="UniProtKB-KW"/>
</dbReference>
<dbReference type="GO" id="GO:0004930">
    <property type="term" value="F:G protein-coupled receptor activity"/>
    <property type="evidence" value="ECO:0007669"/>
    <property type="project" value="InterPro"/>
</dbReference>
<evidence type="ECO:0000256" key="10">
    <source>
        <dbReference type="SAM" id="Phobius"/>
    </source>
</evidence>
<protein>
    <recommendedName>
        <fullName evidence="4">Carboxymethylenebutenolidase homolog</fullName>
    </recommendedName>
</protein>
<dbReference type="GO" id="GO:0016020">
    <property type="term" value="C:membrane"/>
    <property type="evidence" value="ECO:0007669"/>
    <property type="project" value="UniProtKB-SubCell"/>
</dbReference>
<dbReference type="InterPro" id="IPR042946">
    <property type="entry name" value="CMBL"/>
</dbReference>
<feature type="transmembrane region" description="Helical" evidence="10">
    <location>
        <begin position="183"/>
        <end position="205"/>
    </location>
</feature>
<reference evidence="12" key="1">
    <citation type="submission" date="2021-02" db="EMBL/GenBank/DDBJ databases">
        <authorList>
            <person name="Nowell W R."/>
        </authorList>
    </citation>
    <scope>NUCLEOTIDE SEQUENCE</scope>
</reference>
<keyword evidence="7" id="KW-0378">Hydrolase</keyword>
<dbReference type="InterPro" id="IPR002925">
    <property type="entry name" value="Dienelactn_hydro"/>
</dbReference>
<feature type="transmembrane region" description="Helical" evidence="10">
    <location>
        <begin position="241"/>
        <end position="261"/>
    </location>
</feature>
<dbReference type="EMBL" id="CAJNOG010000199">
    <property type="protein sequence ID" value="CAF1066906.1"/>
    <property type="molecule type" value="Genomic_DNA"/>
</dbReference>
<dbReference type="PANTHER" id="PTHR46812">
    <property type="entry name" value="CARBOXYMETHYLENEBUTENOLIDASE HOMOLOG"/>
    <property type="match status" value="1"/>
</dbReference>
<comment type="similarity">
    <text evidence="3">Belongs to the dienelactone hydrolase family.</text>
</comment>